<dbReference type="InterPro" id="IPR023804">
    <property type="entry name" value="DUF3792_TM"/>
</dbReference>
<feature type="transmembrane region" description="Helical" evidence="1">
    <location>
        <begin position="51"/>
        <end position="68"/>
    </location>
</feature>
<dbReference type="RefSeq" id="WP_157334718.1">
    <property type="nucleotide sequence ID" value="NZ_RHLK01000003.1"/>
</dbReference>
<keyword evidence="1" id="KW-1133">Transmembrane helix</keyword>
<proteinExistence type="predicted"/>
<feature type="transmembrane region" description="Helical" evidence="1">
    <location>
        <begin position="75"/>
        <end position="98"/>
    </location>
</feature>
<dbReference type="AlphaFoldDB" id="A0A7X3JYZ4"/>
<evidence type="ECO:0000313" key="2">
    <source>
        <dbReference type="EMBL" id="MVO99648.1"/>
    </source>
</evidence>
<gene>
    <name evidence="2" type="ORF">EDM21_08905</name>
</gene>
<keyword evidence="1" id="KW-0472">Membrane</keyword>
<dbReference type="Pfam" id="PF12670">
    <property type="entry name" value="DUF3792"/>
    <property type="match status" value="1"/>
</dbReference>
<sequence>MNPMNKVNQVRLSSPFLTGLLHSLGALVIGTLLTSFILWSSSAQESSLSTLAYITHGLSIFIGGWVSGKRAGRKGWYFGGMLGLIYSVSVWVAGFLAFDTPFQPGTILLVGLAFAAGALGGIIGVNSSSK</sequence>
<organism evidence="2 3">
    <name type="scientific">Paenibacillus lutrae</name>
    <dbReference type="NCBI Taxonomy" id="2078573"/>
    <lineage>
        <taxon>Bacteria</taxon>
        <taxon>Bacillati</taxon>
        <taxon>Bacillota</taxon>
        <taxon>Bacilli</taxon>
        <taxon>Bacillales</taxon>
        <taxon>Paenibacillaceae</taxon>
        <taxon>Paenibacillus</taxon>
    </lineage>
</organism>
<feature type="transmembrane region" description="Helical" evidence="1">
    <location>
        <begin position="104"/>
        <end position="125"/>
    </location>
</feature>
<reference evidence="2 3" key="1">
    <citation type="journal article" date="2019" name="Microorganisms">
        <title>Paenibacillus lutrae sp. nov., A Chitinolytic Species Isolated from A River Otter in Castril Natural Park, Granada, Spain.</title>
        <authorList>
            <person name="Rodriguez M."/>
            <person name="Reina J.C."/>
            <person name="Bejar V."/>
            <person name="Llamas I."/>
        </authorList>
    </citation>
    <scope>NUCLEOTIDE SEQUENCE [LARGE SCALE GENOMIC DNA]</scope>
    <source>
        <strain evidence="2 3">N10</strain>
    </source>
</reference>
<dbReference type="Proteomes" id="UP000490800">
    <property type="component" value="Unassembled WGS sequence"/>
</dbReference>
<accession>A0A7X3JYZ4</accession>
<dbReference type="EMBL" id="RHLK01000003">
    <property type="protein sequence ID" value="MVO99648.1"/>
    <property type="molecule type" value="Genomic_DNA"/>
</dbReference>
<dbReference type="NCBIfam" id="TIGR04086">
    <property type="entry name" value="TIGR04086_membr"/>
    <property type="match status" value="1"/>
</dbReference>
<feature type="transmembrane region" description="Helical" evidence="1">
    <location>
        <begin position="20"/>
        <end position="39"/>
    </location>
</feature>
<protein>
    <submittedName>
        <fullName evidence="2">TIGR04086 family membrane protein</fullName>
    </submittedName>
</protein>
<evidence type="ECO:0000313" key="3">
    <source>
        <dbReference type="Proteomes" id="UP000490800"/>
    </source>
</evidence>
<comment type="caution">
    <text evidence="2">The sequence shown here is derived from an EMBL/GenBank/DDBJ whole genome shotgun (WGS) entry which is preliminary data.</text>
</comment>
<keyword evidence="3" id="KW-1185">Reference proteome</keyword>
<name>A0A7X3JYZ4_9BACL</name>
<keyword evidence="1" id="KW-0812">Transmembrane</keyword>
<dbReference type="OrthoDB" id="2381657at2"/>
<evidence type="ECO:0000256" key="1">
    <source>
        <dbReference type="SAM" id="Phobius"/>
    </source>
</evidence>